<feature type="domain" description="TonB-dependent receptor plug" evidence="15">
    <location>
        <begin position="48"/>
        <end position="152"/>
    </location>
</feature>
<comment type="similarity">
    <text evidence="11 12">Belongs to the TonB-dependent receptor family.</text>
</comment>
<dbReference type="EMBL" id="LLXS01000038">
    <property type="protein sequence ID" value="KRG40156.1"/>
    <property type="molecule type" value="Genomic_DNA"/>
</dbReference>
<dbReference type="NCBIfam" id="TIGR01779">
    <property type="entry name" value="TonB-B12"/>
    <property type="match status" value="1"/>
</dbReference>
<reference evidence="16 17" key="1">
    <citation type="submission" date="2015-10" db="EMBL/GenBank/DDBJ databases">
        <title>Genome sequencing and analysis of members of genus Stenotrophomonas.</title>
        <authorList>
            <person name="Patil P.P."/>
            <person name="Midha S."/>
            <person name="Patil P.B."/>
        </authorList>
    </citation>
    <scope>NUCLEOTIDE SEQUENCE [LARGE SCALE GENOMIC DNA]</scope>
    <source>
        <strain evidence="16 17">JCM 9942</strain>
    </source>
</reference>
<evidence type="ECO:0000313" key="17">
    <source>
        <dbReference type="Proteomes" id="UP000050836"/>
    </source>
</evidence>
<keyword evidence="17" id="KW-1185">Reference proteome</keyword>
<dbReference type="GO" id="GO:0015288">
    <property type="term" value="F:porin activity"/>
    <property type="evidence" value="ECO:0007669"/>
    <property type="project" value="UniProtKB-KW"/>
</dbReference>
<comment type="subcellular location">
    <subcellularLocation>
        <location evidence="1 11">Cell outer membrane</location>
        <topology evidence="1 11">Multi-pass membrane protein</topology>
    </subcellularLocation>
</comment>
<evidence type="ECO:0000256" key="7">
    <source>
        <dbReference type="ARBA" id="ARBA00023077"/>
    </source>
</evidence>
<keyword evidence="3 11" id="KW-1134">Transmembrane beta strand</keyword>
<feature type="domain" description="TonB-dependent receptor-like beta-barrel" evidence="14">
    <location>
        <begin position="227"/>
        <end position="595"/>
    </location>
</feature>
<keyword evidence="10 11" id="KW-0998">Cell outer membrane</keyword>
<comment type="caution">
    <text evidence="16">The sequence shown here is derived from an EMBL/GenBank/DDBJ whole genome shotgun (WGS) entry which is preliminary data.</text>
</comment>
<evidence type="ECO:0000256" key="3">
    <source>
        <dbReference type="ARBA" id="ARBA00022452"/>
    </source>
</evidence>
<proteinExistence type="inferred from homology"/>
<dbReference type="PROSITE" id="PS52016">
    <property type="entry name" value="TONB_DEPENDENT_REC_3"/>
    <property type="match status" value="1"/>
</dbReference>
<dbReference type="PANTHER" id="PTHR30069:SF53">
    <property type="entry name" value="COLICIN I RECEPTOR-RELATED"/>
    <property type="match status" value="1"/>
</dbReference>
<dbReference type="Gene3D" id="2.40.170.20">
    <property type="entry name" value="TonB-dependent receptor, beta-barrel domain"/>
    <property type="match status" value="1"/>
</dbReference>
<dbReference type="InterPro" id="IPR010101">
    <property type="entry name" value="B12_transptr_BtuB"/>
</dbReference>
<keyword evidence="16" id="KW-0675">Receptor</keyword>
<evidence type="ECO:0000313" key="16">
    <source>
        <dbReference type="EMBL" id="KRG40156.1"/>
    </source>
</evidence>
<dbReference type="InterPro" id="IPR037066">
    <property type="entry name" value="Plug_dom_sf"/>
</dbReference>
<dbReference type="GO" id="GO:0046930">
    <property type="term" value="C:pore complex"/>
    <property type="evidence" value="ECO:0007669"/>
    <property type="project" value="UniProtKB-KW"/>
</dbReference>
<keyword evidence="8" id="KW-0626">Porin</keyword>
<keyword evidence="7 12" id="KW-0798">TonB box</keyword>
<sequence>MSYHTLSLALALALPGVAAAQNAPTEPAPTRLDDITVTATRTPVSIENSVVPVQVIDRVQIDRSQASSLLELLRGRAGLDFANQGGAGKITSLFLRGSNSNQVLVLVDGVRIGSATNGMPTLQDLPVDQIERVEIVRGPRSSLYGSEAIGGVIQIFTRAAGQGLQQNLALTAGSHNLRQASAGFSNRGERGWISAQGGYQSTDGINACRGTAAGWGAGCYADEPDRDGYRNTSINVRGGYALSEALSLEGHMLNSDSFNEYDGSIFGGNEADNRQQVYGGKLAWAPSDSFRLSAQLGRSNDQADSYFAAGGARTLASVFNTRRDTAAVQGDIKFGEGQQISAGADWQQDRIESTTAFDVDNRDNTGVFVEYQGGFGAHSLQASVRNDDNEQFGNHTTGSLGYGFAFGHGFRLTASAGTGFKAPTFNDLYYPGFSNPDLKPEESKSLNLGLAQYADTWNWTFNAYETRIDQLIGYDSSFALVNVAEARIRGAELTGYLSLAGFDLNAQASFTDPRDHTAGAATYDNLLARRARTSGRLDVDKSFGPLRLGVTAAGSGHRFDNAANSVRLAGYGTVDVRVEYAINAEWSLQAKAANVFDRDYETVAWYNQPGREYQLTLRYNSKN</sequence>
<dbReference type="SUPFAM" id="SSF56935">
    <property type="entry name" value="Porins"/>
    <property type="match status" value="1"/>
</dbReference>
<dbReference type="PANTHER" id="PTHR30069">
    <property type="entry name" value="TONB-DEPENDENT OUTER MEMBRANE RECEPTOR"/>
    <property type="match status" value="1"/>
</dbReference>
<keyword evidence="9 11" id="KW-0472">Membrane</keyword>
<dbReference type="GO" id="GO:0006811">
    <property type="term" value="P:monoatomic ion transport"/>
    <property type="evidence" value="ECO:0007669"/>
    <property type="project" value="UniProtKB-KW"/>
</dbReference>
<evidence type="ECO:0000256" key="1">
    <source>
        <dbReference type="ARBA" id="ARBA00004571"/>
    </source>
</evidence>
<evidence type="ECO:0000256" key="2">
    <source>
        <dbReference type="ARBA" id="ARBA00022448"/>
    </source>
</evidence>
<organism evidence="16 17">
    <name type="scientific">Stenotrophomonas pictorum JCM 9942</name>
    <dbReference type="NCBI Taxonomy" id="1236960"/>
    <lineage>
        <taxon>Bacteria</taxon>
        <taxon>Pseudomonadati</taxon>
        <taxon>Pseudomonadota</taxon>
        <taxon>Gammaproteobacteria</taxon>
        <taxon>Lysobacterales</taxon>
        <taxon>Lysobacteraceae</taxon>
        <taxon>Stenotrophomonas</taxon>
    </lineage>
</organism>
<feature type="signal peptide" evidence="13">
    <location>
        <begin position="1"/>
        <end position="20"/>
    </location>
</feature>
<dbReference type="InterPro" id="IPR039426">
    <property type="entry name" value="TonB-dep_rcpt-like"/>
</dbReference>
<evidence type="ECO:0000256" key="12">
    <source>
        <dbReference type="RuleBase" id="RU003357"/>
    </source>
</evidence>
<evidence type="ECO:0000256" key="10">
    <source>
        <dbReference type="ARBA" id="ARBA00023237"/>
    </source>
</evidence>
<evidence type="ECO:0000256" key="11">
    <source>
        <dbReference type="PROSITE-ProRule" id="PRU01360"/>
    </source>
</evidence>
<evidence type="ECO:0000256" key="6">
    <source>
        <dbReference type="ARBA" id="ARBA00023065"/>
    </source>
</evidence>
<dbReference type="AlphaFoldDB" id="A0A0R0A4X9"/>
<evidence type="ECO:0000256" key="8">
    <source>
        <dbReference type="ARBA" id="ARBA00023114"/>
    </source>
</evidence>
<keyword evidence="6" id="KW-0406">Ion transport</keyword>
<evidence type="ECO:0000256" key="4">
    <source>
        <dbReference type="ARBA" id="ARBA00022692"/>
    </source>
</evidence>
<keyword evidence="2 11" id="KW-0813">Transport</keyword>
<keyword evidence="5 13" id="KW-0732">Signal</keyword>
<evidence type="ECO:0000256" key="9">
    <source>
        <dbReference type="ARBA" id="ARBA00023136"/>
    </source>
</evidence>
<dbReference type="Proteomes" id="UP000050836">
    <property type="component" value="Unassembled WGS sequence"/>
</dbReference>
<dbReference type="InterPro" id="IPR000531">
    <property type="entry name" value="Beta-barrel_TonB"/>
</dbReference>
<feature type="chain" id="PRO_5006390273" evidence="13">
    <location>
        <begin position="21"/>
        <end position="623"/>
    </location>
</feature>
<keyword evidence="4 11" id="KW-0812">Transmembrane</keyword>
<dbReference type="InterPro" id="IPR012910">
    <property type="entry name" value="Plug_dom"/>
</dbReference>
<dbReference type="InterPro" id="IPR036942">
    <property type="entry name" value="Beta-barrel_TonB_sf"/>
</dbReference>
<dbReference type="CDD" id="cd01347">
    <property type="entry name" value="ligand_gated_channel"/>
    <property type="match status" value="1"/>
</dbReference>
<protein>
    <submittedName>
        <fullName evidence="16">TonB-dependent receptor</fullName>
    </submittedName>
</protein>
<evidence type="ECO:0000256" key="5">
    <source>
        <dbReference type="ARBA" id="ARBA00022729"/>
    </source>
</evidence>
<name>A0A0R0A4X9_9GAMM</name>
<accession>A0A0R0A4X9</accession>
<dbReference type="Gene3D" id="2.170.130.10">
    <property type="entry name" value="TonB-dependent receptor, plug domain"/>
    <property type="match status" value="1"/>
</dbReference>
<evidence type="ECO:0000259" key="14">
    <source>
        <dbReference type="Pfam" id="PF00593"/>
    </source>
</evidence>
<dbReference type="Pfam" id="PF07715">
    <property type="entry name" value="Plug"/>
    <property type="match status" value="1"/>
</dbReference>
<dbReference type="GO" id="GO:0009279">
    <property type="term" value="C:cell outer membrane"/>
    <property type="evidence" value="ECO:0007669"/>
    <property type="project" value="UniProtKB-SubCell"/>
</dbReference>
<dbReference type="GO" id="GO:0015420">
    <property type="term" value="F:ABC-type vitamin B12 transporter activity"/>
    <property type="evidence" value="ECO:0007669"/>
    <property type="project" value="InterPro"/>
</dbReference>
<gene>
    <name evidence="16" type="ORF">ARC78_13110</name>
</gene>
<evidence type="ECO:0000256" key="13">
    <source>
        <dbReference type="SAM" id="SignalP"/>
    </source>
</evidence>
<dbReference type="Pfam" id="PF00593">
    <property type="entry name" value="TonB_dep_Rec_b-barrel"/>
    <property type="match status" value="1"/>
</dbReference>
<evidence type="ECO:0000259" key="15">
    <source>
        <dbReference type="Pfam" id="PF07715"/>
    </source>
</evidence>